<reference evidence="2" key="1">
    <citation type="submission" date="2023-07" db="EMBL/GenBank/DDBJ databases">
        <title>Sequencing the genomes of 1000 actinobacteria strains.</title>
        <authorList>
            <person name="Klenk H.-P."/>
        </authorList>
    </citation>
    <scope>NUCLEOTIDE SEQUENCE</scope>
    <source>
        <strain evidence="2">DSM 107476</strain>
    </source>
</reference>
<accession>A0ABU1ZXV0</accession>
<comment type="caution">
    <text evidence="2">The sequence shown here is derived from an EMBL/GenBank/DDBJ whole genome shotgun (WGS) entry which is preliminary data.</text>
</comment>
<evidence type="ECO:0000313" key="3">
    <source>
        <dbReference type="Proteomes" id="UP001180840"/>
    </source>
</evidence>
<dbReference type="Proteomes" id="UP001180840">
    <property type="component" value="Unassembled WGS sequence"/>
</dbReference>
<sequence>MQTTPLLRLAYTLMAVGFGVMGWALLSRSLGAGVSTMLMAAGPICGAIRLNSLSIPASRLSWLVSCLAGFSAAAFYALVGQWVNAVAFGLMAVGFGVVGLSIPSPSVRPADEPAERRA</sequence>
<evidence type="ECO:0000313" key="2">
    <source>
        <dbReference type="EMBL" id="MDR7329600.1"/>
    </source>
</evidence>
<feature type="transmembrane region" description="Helical" evidence="1">
    <location>
        <begin position="32"/>
        <end position="48"/>
    </location>
</feature>
<dbReference type="RefSeq" id="WP_290194530.1">
    <property type="nucleotide sequence ID" value="NZ_CP047654.1"/>
</dbReference>
<gene>
    <name evidence="2" type="ORF">J2S39_001276</name>
</gene>
<proteinExistence type="predicted"/>
<organism evidence="2 3">
    <name type="scientific">Corynebacterium guangdongense</name>
    <dbReference type="NCBI Taxonomy" id="1783348"/>
    <lineage>
        <taxon>Bacteria</taxon>
        <taxon>Bacillati</taxon>
        <taxon>Actinomycetota</taxon>
        <taxon>Actinomycetes</taxon>
        <taxon>Mycobacteriales</taxon>
        <taxon>Corynebacteriaceae</taxon>
        <taxon>Corynebacterium</taxon>
    </lineage>
</organism>
<protein>
    <submittedName>
        <fullName evidence="2">Uncharacterized protein</fullName>
    </submittedName>
</protein>
<keyword evidence="1" id="KW-0812">Transmembrane</keyword>
<keyword evidence="1" id="KW-1133">Transmembrane helix</keyword>
<keyword evidence="1" id="KW-0472">Membrane</keyword>
<feature type="transmembrane region" description="Helical" evidence="1">
    <location>
        <begin position="85"/>
        <end position="102"/>
    </location>
</feature>
<keyword evidence="3" id="KW-1185">Reference proteome</keyword>
<evidence type="ECO:0000256" key="1">
    <source>
        <dbReference type="SAM" id="Phobius"/>
    </source>
</evidence>
<feature type="transmembrane region" description="Helical" evidence="1">
    <location>
        <begin position="60"/>
        <end position="79"/>
    </location>
</feature>
<dbReference type="EMBL" id="JAVDXZ010000001">
    <property type="protein sequence ID" value="MDR7329600.1"/>
    <property type="molecule type" value="Genomic_DNA"/>
</dbReference>
<feature type="transmembrane region" description="Helical" evidence="1">
    <location>
        <begin position="7"/>
        <end position="26"/>
    </location>
</feature>
<name>A0ABU1ZXV0_9CORY</name>